<comment type="caution">
    <text evidence="1">The sequence shown here is derived from an EMBL/GenBank/DDBJ whole genome shotgun (WGS) entry which is preliminary data.</text>
</comment>
<dbReference type="Proteomes" id="UP001300012">
    <property type="component" value="Unassembled WGS sequence"/>
</dbReference>
<evidence type="ECO:0000313" key="2">
    <source>
        <dbReference type="Proteomes" id="UP001300012"/>
    </source>
</evidence>
<dbReference type="Pfam" id="PF22399">
    <property type="entry name" value="DUF6979"/>
    <property type="match status" value="1"/>
</dbReference>
<evidence type="ECO:0000313" key="1">
    <source>
        <dbReference type="EMBL" id="MCR8633919.1"/>
    </source>
</evidence>
<reference evidence="1 2" key="1">
    <citation type="submission" date="2022-08" db="EMBL/GenBank/DDBJ databases">
        <title>Paenibacillus endoradicis sp. nov., Paenibacillus radicibacter sp. nov and Paenibacillus pararadicis sp. nov., three cold-adapted plant growth-promoting bacteria isolated from root of Larix gmelinii in Great Khingan.</title>
        <authorList>
            <person name="Xue H."/>
        </authorList>
    </citation>
    <scope>NUCLEOTIDE SEQUENCE [LARGE SCALE GENOMIC DNA]</scope>
    <source>
        <strain evidence="1 2">N5-1-1-5</strain>
    </source>
</reference>
<dbReference type="RefSeq" id="WP_258215490.1">
    <property type="nucleotide sequence ID" value="NZ_JANQBD010000017.1"/>
</dbReference>
<dbReference type="InterPro" id="IPR053917">
    <property type="entry name" value="DUF6979"/>
</dbReference>
<gene>
    <name evidence="1" type="ORF">NV381_22280</name>
</gene>
<accession>A0ABT1YL56</accession>
<organism evidence="1 2">
    <name type="scientific">Paenibacillus radicis</name>
    <name type="common">ex Xue et al. 2023</name>
    <dbReference type="NCBI Taxonomy" id="2972489"/>
    <lineage>
        <taxon>Bacteria</taxon>
        <taxon>Bacillati</taxon>
        <taxon>Bacillota</taxon>
        <taxon>Bacilli</taxon>
        <taxon>Bacillales</taxon>
        <taxon>Paenibacillaceae</taxon>
        <taxon>Paenibacillus</taxon>
    </lineage>
</organism>
<sequence length="131" mass="14519">MNKYAQATLIATKLIENNQASTPLEAWNIATTETCGEGTWAQKKGCPKNAFLGLCEAGLVKGISKGIYTERSNSQKNKGYAIKAVELLRENPELAEDLKVLWETVMDGKVMSHNYQMDVVVSLWKHGLICE</sequence>
<keyword evidence="2" id="KW-1185">Reference proteome</keyword>
<proteinExistence type="predicted"/>
<dbReference type="EMBL" id="JANQBD010000017">
    <property type="protein sequence ID" value="MCR8633919.1"/>
    <property type="molecule type" value="Genomic_DNA"/>
</dbReference>
<protein>
    <submittedName>
        <fullName evidence="1">Uncharacterized protein</fullName>
    </submittedName>
</protein>
<name>A0ABT1YL56_9BACL</name>